<keyword evidence="5" id="KW-0762">Sugar transport</keyword>
<dbReference type="InterPro" id="IPR001958">
    <property type="entry name" value="Tet-R_TetA/multi-R_MdtG-like"/>
</dbReference>
<feature type="transmembrane region" description="Helical" evidence="9">
    <location>
        <begin position="45"/>
        <end position="67"/>
    </location>
</feature>
<dbReference type="Proteomes" id="UP001440984">
    <property type="component" value="Unassembled WGS sequence"/>
</dbReference>
<accession>A0ABV0LFD9</accession>
<feature type="transmembrane region" description="Helical" evidence="9">
    <location>
        <begin position="273"/>
        <end position="296"/>
    </location>
</feature>
<evidence type="ECO:0000256" key="5">
    <source>
        <dbReference type="ARBA" id="ARBA00022597"/>
    </source>
</evidence>
<feature type="transmembrane region" description="Helical" evidence="9">
    <location>
        <begin position="74"/>
        <end position="92"/>
    </location>
</feature>
<reference evidence="11 12" key="1">
    <citation type="submission" date="2024-05" db="EMBL/GenBank/DDBJ databases">
        <authorList>
            <person name="Zhao H."/>
            <person name="Xu Y."/>
            <person name="Lin S."/>
            <person name="Spain J.C."/>
            <person name="Zhou N.-Y."/>
        </authorList>
    </citation>
    <scope>NUCLEOTIDE SEQUENCE [LARGE SCALE GENOMIC DNA]</scope>
    <source>
        <strain evidence="11 12">NEAU-NG30</strain>
    </source>
</reference>
<evidence type="ECO:0000313" key="11">
    <source>
        <dbReference type="EMBL" id="MEQ0561018.1"/>
    </source>
</evidence>
<dbReference type="InterPro" id="IPR036259">
    <property type="entry name" value="MFS_trans_sf"/>
</dbReference>
<gene>
    <name evidence="11" type="ORF">ABJI51_18185</name>
</gene>
<dbReference type="PANTHER" id="PTHR23535:SF2">
    <property type="entry name" value="SUGAR EFFLUX TRANSPORTER A-RELATED"/>
    <property type="match status" value="1"/>
</dbReference>
<dbReference type="PROSITE" id="PS50850">
    <property type="entry name" value="MFS"/>
    <property type="match status" value="1"/>
</dbReference>
<dbReference type="RefSeq" id="WP_348952216.1">
    <property type="nucleotide sequence ID" value="NZ_JBDZYD010000006.1"/>
</dbReference>
<evidence type="ECO:0000313" key="12">
    <source>
        <dbReference type="Proteomes" id="UP001440984"/>
    </source>
</evidence>
<feature type="transmembrane region" description="Helical" evidence="9">
    <location>
        <begin position="331"/>
        <end position="352"/>
    </location>
</feature>
<evidence type="ECO:0000256" key="9">
    <source>
        <dbReference type="SAM" id="Phobius"/>
    </source>
</evidence>
<evidence type="ECO:0000256" key="1">
    <source>
        <dbReference type="ARBA" id="ARBA00004651"/>
    </source>
</evidence>
<evidence type="ECO:0000256" key="2">
    <source>
        <dbReference type="ARBA" id="ARBA00006523"/>
    </source>
</evidence>
<keyword evidence="3" id="KW-0813">Transport</keyword>
<comment type="subcellular location">
    <subcellularLocation>
        <location evidence="1">Cell membrane</location>
        <topology evidence="1">Multi-pass membrane protein</topology>
    </subcellularLocation>
</comment>
<keyword evidence="6 9" id="KW-0812">Transmembrane</keyword>
<evidence type="ECO:0000259" key="10">
    <source>
        <dbReference type="PROSITE" id="PS50850"/>
    </source>
</evidence>
<proteinExistence type="inferred from homology"/>
<evidence type="ECO:0000256" key="7">
    <source>
        <dbReference type="ARBA" id="ARBA00022989"/>
    </source>
</evidence>
<dbReference type="PANTHER" id="PTHR23535">
    <property type="entry name" value="SUGAR EFFLUX TRANSPORTER A-RELATED"/>
    <property type="match status" value="1"/>
</dbReference>
<feature type="transmembrane region" description="Helical" evidence="9">
    <location>
        <begin position="98"/>
        <end position="116"/>
    </location>
</feature>
<evidence type="ECO:0000256" key="8">
    <source>
        <dbReference type="ARBA" id="ARBA00023136"/>
    </source>
</evidence>
<keyword evidence="8 9" id="KW-0472">Membrane</keyword>
<feature type="transmembrane region" description="Helical" evidence="9">
    <location>
        <begin position="358"/>
        <end position="375"/>
    </location>
</feature>
<evidence type="ECO:0000256" key="6">
    <source>
        <dbReference type="ARBA" id="ARBA00022692"/>
    </source>
</evidence>
<dbReference type="Gene3D" id="1.20.1250.20">
    <property type="entry name" value="MFS general substrate transporter like domains"/>
    <property type="match status" value="2"/>
</dbReference>
<dbReference type="Pfam" id="PF07690">
    <property type="entry name" value="MFS_1"/>
    <property type="match status" value="1"/>
</dbReference>
<dbReference type="InterPro" id="IPR011701">
    <property type="entry name" value="MFS"/>
</dbReference>
<feature type="transmembrane region" description="Helical" evidence="9">
    <location>
        <begin position="241"/>
        <end position="261"/>
    </location>
</feature>
<feature type="transmembrane region" description="Helical" evidence="9">
    <location>
        <begin position="302"/>
        <end position="319"/>
    </location>
</feature>
<feature type="transmembrane region" description="Helical" evidence="9">
    <location>
        <begin position="204"/>
        <end position="221"/>
    </location>
</feature>
<organism evidence="11 12">
    <name type="scientific">Amycolatopsis melonis</name>
    <dbReference type="NCBI Taxonomy" id="3156488"/>
    <lineage>
        <taxon>Bacteria</taxon>
        <taxon>Bacillati</taxon>
        <taxon>Actinomycetota</taxon>
        <taxon>Actinomycetes</taxon>
        <taxon>Pseudonocardiales</taxon>
        <taxon>Pseudonocardiaceae</taxon>
        <taxon>Amycolatopsis</taxon>
    </lineage>
</organism>
<sequence length="396" mass="40393">MRQENRAGLPAPVRAGVLANACFTGLISVALPLLLDGRGVGKGQIAAFFVLTALTAATLNLTVGRWLRGIPARWAIAGSAGVSGLGMVVLAATSGHALIYPAGMCVMAMSLVYPRYVAMADRYSARSAARTMGGLRSLYVIGYVAGLGVFAVAVELERLAGPVFRPVHVAAALAALNVAVAWLPPKEHPGRAGGGSTPAPVRHGRGLLIAAAAAVLLLRAADSLRGVYLPLYAVNTGVPESGVSVLFAVTAVVEFAVLLPLSRVSERYGSRTALVFVCLAGAMSFLLVAVSSGYPVLLGSQVVYAVFTAGFQSIGMVLLGEALRSGMGGGAALYTALVQVGSTIGIVAPLLVPGYDPAVFLIAVAFCGVAAALLLPGRAARTPEAPPDAVQRAEPR</sequence>
<comment type="caution">
    <text evidence="11">The sequence shown here is derived from an EMBL/GenBank/DDBJ whole genome shotgun (WGS) entry which is preliminary data.</text>
</comment>
<evidence type="ECO:0000256" key="3">
    <source>
        <dbReference type="ARBA" id="ARBA00022448"/>
    </source>
</evidence>
<comment type="similarity">
    <text evidence="2">Belongs to the major facilitator superfamily. Set transporter family.</text>
</comment>
<dbReference type="InterPro" id="IPR020846">
    <property type="entry name" value="MFS_dom"/>
</dbReference>
<dbReference type="PRINTS" id="PR01035">
    <property type="entry name" value="TCRTETA"/>
</dbReference>
<evidence type="ECO:0000256" key="4">
    <source>
        <dbReference type="ARBA" id="ARBA00022475"/>
    </source>
</evidence>
<feature type="transmembrane region" description="Helical" evidence="9">
    <location>
        <begin position="166"/>
        <end position="183"/>
    </location>
</feature>
<keyword evidence="12" id="KW-1185">Reference proteome</keyword>
<name>A0ABV0LFD9_9PSEU</name>
<keyword evidence="4" id="KW-1003">Cell membrane</keyword>
<protein>
    <submittedName>
        <fullName evidence="11">MFS transporter</fullName>
    </submittedName>
</protein>
<feature type="transmembrane region" description="Helical" evidence="9">
    <location>
        <begin position="12"/>
        <end position="33"/>
    </location>
</feature>
<dbReference type="SUPFAM" id="SSF103473">
    <property type="entry name" value="MFS general substrate transporter"/>
    <property type="match status" value="1"/>
</dbReference>
<feature type="transmembrane region" description="Helical" evidence="9">
    <location>
        <begin position="137"/>
        <end position="154"/>
    </location>
</feature>
<dbReference type="EMBL" id="JBDZYD010000006">
    <property type="protein sequence ID" value="MEQ0561018.1"/>
    <property type="molecule type" value="Genomic_DNA"/>
</dbReference>
<feature type="domain" description="Major facilitator superfamily (MFS) profile" evidence="10">
    <location>
        <begin position="207"/>
        <end position="396"/>
    </location>
</feature>
<keyword evidence="7 9" id="KW-1133">Transmembrane helix</keyword>